<reference evidence="2 3" key="1">
    <citation type="submission" date="2023-10" db="EMBL/GenBank/DDBJ databases">
        <authorList>
            <person name="Maclean D."/>
            <person name="Macfadyen A."/>
        </authorList>
    </citation>
    <scope>NUCLEOTIDE SEQUENCE [LARGE SCALE GENOMIC DNA]</scope>
</reference>
<protein>
    <recommendedName>
        <fullName evidence="1">SET domain-containing protein</fullName>
    </recommendedName>
</protein>
<dbReference type="PANTHER" id="PTHR13271">
    <property type="entry name" value="UNCHARACTERIZED PUTATIVE METHYLTRANSFERASE"/>
    <property type="match status" value="1"/>
</dbReference>
<dbReference type="Proteomes" id="UP001314263">
    <property type="component" value="Unassembled WGS sequence"/>
</dbReference>
<dbReference type="InterPro" id="IPR050600">
    <property type="entry name" value="SETD3_SETD6_MTase"/>
</dbReference>
<dbReference type="EMBL" id="CAUYUE010000018">
    <property type="protein sequence ID" value="CAK0787882.1"/>
    <property type="molecule type" value="Genomic_DNA"/>
</dbReference>
<dbReference type="PROSITE" id="PS50280">
    <property type="entry name" value="SET"/>
    <property type="match status" value="1"/>
</dbReference>
<proteinExistence type="predicted"/>
<dbReference type="GO" id="GO:0016279">
    <property type="term" value="F:protein-lysine N-methyltransferase activity"/>
    <property type="evidence" value="ECO:0007669"/>
    <property type="project" value="TreeGrafter"/>
</dbReference>
<evidence type="ECO:0000313" key="3">
    <source>
        <dbReference type="Proteomes" id="UP001314263"/>
    </source>
</evidence>
<dbReference type="SUPFAM" id="SSF82199">
    <property type="entry name" value="SET domain"/>
    <property type="match status" value="1"/>
</dbReference>
<keyword evidence="3" id="KW-1185">Reference proteome</keyword>
<dbReference type="Gene3D" id="3.90.1410.10">
    <property type="entry name" value="set domain protein methyltransferase, domain 1"/>
    <property type="match status" value="1"/>
</dbReference>
<dbReference type="InterPro" id="IPR046341">
    <property type="entry name" value="SET_dom_sf"/>
</dbReference>
<feature type="domain" description="SET" evidence="1">
    <location>
        <begin position="92"/>
        <end position="316"/>
    </location>
</feature>
<sequence>MPLAEICNARNGQVPCSARLDRHVLHSRHVRRQAGHCSIPRSLHRKRRQCTLCCVGCSASQSPLQISESTWLQSFVEWLHGNRVTGLIQPDAKLALYEAEDKAGPAERGVIFTGSAKEGELLARVPLRLAVWDRGAELHRQCPGLTELGCLALLLLEEIRLGNESSRWPWLRVLPQEVASLYGAYPAAMYEELQGSVPATDLAKAEHRAAQQQAAAADQPRGGTFPVEQWRWALSVVHSRALAVPGPEGLVVPMLVPLIDMFNHGGLQTRMLLSDPAEPQHNVRWDVVSTDAGTWEMQVVATSAVSEGEEALLTYGDHPNAHFLLHYGFVQSRNPFDEAVLFSSLPQALQWAIDTRPPQSVKDATSKRVGERCQAATAAAAAAEAEQSGASMHPDELEKAPLQRLYAGGRIDTRLYAALLLLHGGTEAEATDYVGACVRTRCEELLAQSAWTSLEDDLKHLEQHCQDSNEPPYFRALLQHYEAECRRQGLKELEASCDRKVIPDSSAACRQAHMAALQLRVSQKMLLWDCVLATGKREPRV</sequence>
<dbReference type="AlphaFoldDB" id="A0AAV1IMF5"/>
<accession>A0AAV1IMF5</accession>
<evidence type="ECO:0000259" key="1">
    <source>
        <dbReference type="PROSITE" id="PS50280"/>
    </source>
</evidence>
<gene>
    <name evidence="2" type="ORF">CVIRNUC_011104</name>
</gene>
<organism evidence="2 3">
    <name type="scientific">Coccomyxa viridis</name>
    <dbReference type="NCBI Taxonomy" id="1274662"/>
    <lineage>
        <taxon>Eukaryota</taxon>
        <taxon>Viridiplantae</taxon>
        <taxon>Chlorophyta</taxon>
        <taxon>core chlorophytes</taxon>
        <taxon>Trebouxiophyceae</taxon>
        <taxon>Trebouxiophyceae incertae sedis</taxon>
        <taxon>Coccomyxaceae</taxon>
        <taxon>Coccomyxa</taxon>
    </lineage>
</organism>
<comment type="caution">
    <text evidence="2">The sequence shown here is derived from an EMBL/GenBank/DDBJ whole genome shotgun (WGS) entry which is preliminary data.</text>
</comment>
<dbReference type="PANTHER" id="PTHR13271:SF140">
    <property type="entry name" value="SET DOMAIN-CONTAINING PROTEIN"/>
    <property type="match status" value="1"/>
</dbReference>
<dbReference type="InterPro" id="IPR001214">
    <property type="entry name" value="SET_dom"/>
</dbReference>
<evidence type="ECO:0000313" key="2">
    <source>
        <dbReference type="EMBL" id="CAK0787882.1"/>
    </source>
</evidence>
<name>A0AAV1IMF5_9CHLO</name>
<dbReference type="CDD" id="cd10527">
    <property type="entry name" value="SET_LSMT"/>
    <property type="match status" value="1"/>
</dbReference>